<proteinExistence type="inferred from homology"/>
<evidence type="ECO:0000256" key="2">
    <source>
        <dbReference type="ARBA" id="ARBA00009441"/>
    </source>
</evidence>
<dbReference type="InterPro" id="IPR004604">
    <property type="entry name" value="DNA_recomb/repair_RecN"/>
</dbReference>
<dbReference type="EMBL" id="JAHLFV010000044">
    <property type="protein sequence ID" value="MBU3849317.1"/>
    <property type="molecule type" value="Genomic_DNA"/>
</dbReference>
<comment type="caution">
    <text evidence="9">The sequence shown here is derived from an EMBL/GenBank/DDBJ whole genome shotgun (WGS) entry which is preliminary data.</text>
</comment>
<keyword evidence="6" id="KW-0067">ATP-binding</keyword>
<accession>A0A9E2NY68</accession>
<protein>
    <recommendedName>
        <fullName evidence="3">DNA repair protein RecN</fullName>
    </recommendedName>
    <alternativeName>
        <fullName evidence="8">Recombination protein N</fullName>
    </alternativeName>
</protein>
<comment type="similarity">
    <text evidence="2">Belongs to the RecN family.</text>
</comment>
<evidence type="ECO:0000256" key="8">
    <source>
        <dbReference type="ARBA" id="ARBA00033408"/>
    </source>
</evidence>
<dbReference type="SUPFAM" id="SSF52540">
    <property type="entry name" value="P-loop containing nucleoside triphosphate hydrolases"/>
    <property type="match status" value="1"/>
</dbReference>
<feature type="non-terminal residue" evidence="9">
    <location>
        <position position="1"/>
    </location>
</feature>
<evidence type="ECO:0000256" key="6">
    <source>
        <dbReference type="ARBA" id="ARBA00022840"/>
    </source>
</evidence>
<evidence type="ECO:0000256" key="3">
    <source>
        <dbReference type="ARBA" id="ARBA00021315"/>
    </source>
</evidence>
<dbReference type="AlphaFoldDB" id="A0A9E2NY68"/>
<evidence type="ECO:0000313" key="9">
    <source>
        <dbReference type="EMBL" id="MBU3849317.1"/>
    </source>
</evidence>
<sequence>DEIDTGIGGEISVVVGAHLKKLSKNNQILCITHVASIAVYADNQIKIEKSSDLNSTVTNVSLITGQQRVEEIARMLSGDSVSEVSLNYAQSLLEKFGSKE</sequence>
<comment type="function">
    <text evidence="1">May be involved in recombinational repair of damaged DNA.</text>
</comment>
<evidence type="ECO:0000256" key="7">
    <source>
        <dbReference type="ARBA" id="ARBA00023204"/>
    </source>
</evidence>
<keyword evidence="7" id="KW-0234">DNA repair</keyword>
<keyword evidence="4" id="KW-0547">Nucleotide-binding</keyword>
<evidence type="ECO:0000256" key="4">
    <source>
        <dbReference type="ARBA" id="ARBA00022741"/>
    </source>
</evidence>
<evidence type="ECO:0000313" key="10">
    <source>
        <dbReference type="Proteomes" id="UP000823914"/>
    </source>
</evidence>
<keyword evidence="5" id="KW-0227">DNA damage</keyword>
<dbReference type="GO" id="GO:0005524">
    <property type="term" value="F:ATP binding"/>
    <property type="evidence" value="ECO:0007669"/>
    <property type="project" value="UniProtKB-KW"/>
</dbReference>
<name>A0A9E2NY68_9SPIR</name>
<dbReference type="InterPro" id="IPR027417">
    <property type="entry name" value="P-loop_NTPase"/>
</dbReference>
<dbReference type="Gene3D" id="3.40.50.300">
    <property type="entry name" value="P-loop containing nucleotide triphosphate hydrolases"/>
    <property type="match status" value="1"/>
</dbReference>
<dbReference type="GO" id="GO:0043590">
    <property type="term" value="C:bacterial nucleoid"/>
    <property type="evidence" value="ECO:0007669"/>
    <property type="project" value="TreeGrafter"/>
</dbReference>
<evidence type="ECO:0000256" key="1">
    <source>
        <dbReference type="ARBA" id="ARBA00003618"/>
    </source>
</evidence>
<dbReference type="PANTHER" id="PTHR11059:SF0">
    <property type="entry name" value="DNA REPAIR PROTEIN RECN"/>
    <property type="match status" value="1"/>
</dbReference>
<gene>
    <name evidence="9" type="ORF">IAA16_01990</name>
</gene>
<dbReference type="GO" id="GO:0009432">
    <property type="term" value="P:SOS response"/>
    <property type="evidence" value="ECO:0007669"/>
    <property type="project" value="TreeGrafter"/>
</dbReference>
<reference evidence="9" key="1">
    <citation type="journal article" date="2021" name="PeerJ">
        <title>Extensive microbial diversity within the chicken gut microbiome revealed by metagenomics and culture.</title>
        <authorList>
            <person name="Gilroy R."/>
            <person name="Ravi A."/>
            <person name="Getino M."/>
            <person name="Pursley I."/>
            <person name="Horton D.L."/>
            <person name="Alikhan N.F."/>
            <person name="Baker D."/>
            <person name="Gharbi K."/>
            <person name="Hall N."/>
            <person name="Watson M."/>
            <person name="Adriaenssens E.M."/>
            <person name="Foster-Nyarko E."/>
            <person name="Jarju S."/>
            <person name="Secka A."/>
            <person name="Antonio M."/>
            <person name="Oren A."/>
            <person name="Chaudhuri R.R."/>
            <person name="La Ragione R."/>
            <person name="Hildebrand F."/>
            <person name="Pallen M.J."/>
        </authorList>
    </citation>
    <scope>NUCLEOTIDE SEQUENCE</scope>
    <source>
        <strain evidence="9">Gambia15-2214</strain>
    </source>
</reference>
<dbReference type="GO" id="GO:0006281">
    <property type="term" value="P:DNA repair"/>
    <property type="evidence" value="ECO:0007669"/>
    <property type="project" value="UniProtKB-KW"/>
</dbReference>
<evidence type="ECO:0000256" key="5">
    <source>
        <dbReference type="ARBA" id="ARBA00022763"/>
    </source>
</evidence>
<organism evidence="9 10">
    <name type="scientific">Candidatus Treponema excrementipullorum</name>
    <dbReference type="NCBI Taxonomy" id="2838768"/>
    <lineage>
        <taxon>Bacteria</taxon>
        <taxon>Pseudomonadati</taxon>
        <taxon>Spirochaetota</taxon>
        <taxon>Spirochaetia</taxon>
        <taxon>Spirochaetales</taxon>
        <taxon>Treponemataceae</taxon>
        <taxon>Treponema</taxon>
    </lineage>
</organism>
<dbReference type="Proteomes" id="UP000823914">
    <property type="component" value="Unassembled WGS sequence"/>
</dbReference>
<reference evidence="9" key="2">
    <citation type="submission" date="2021-04" db="EMBL/GenBank/DDBJ databases">
        <authorList>
            <person name="Gilroy R."/>
        </authorList>
    </citation>
    <scope>NUCLEOTIDE SEQUENCE</scope>
    <source>
        <strain evidence="9">Gambia15-2214</strain>
    </source>
</reference>
<dbReference type="PANTHER" id="PTHR11059">
    <property type="entry name" value="DNA REPAIR PROTEIN RECN"/>
    <property type="match status" value="1"/>
</dbReference>
<dbReference type="GO" id="GO:0006310">
    <property type="term" value="P:DNA recombination"/>
    <property type="evidence" value="ECO:0007669"/>
    <property type="project" value="InterPro"/>
</dbReference>